<gene>
    <name evidence="1" type="ORF">CR205_14290</name>
</gene>
<dbReference type="AlphaFoldDB" id="A0A2W0H4T5"/>
<comment type="caution">
    <text evidence="1">The sequence shown here is derived from an EMBL/GenBank/DDBJ whole genome shotgun (WGS) entry which is preliminary data.</text>
</comment>
<dbReference type="Pfam" id="PF13170">
    <property type="entry name" value="DUF4003"/>
    <property type="match status" value="1"/>
</dbReference>
<accession>A0A2W0H4T5</accession>
<sequence>MVKVTIQDKIRLLKENDTAVKKAAAWSGLDTPGRLLIASMYANRHKAVDQQHLRTLADWIKKEVGAWSFLRTSFRYPVAANLDLFTDDPKQAFAGFLEMYDALVAAGFHRSNSTYLAAMMIVTQEKEKVHSSKDFAARAMALYKSIRSRHPFLTGEHDYPLIVLLALVREEEPDELTEELSKTYKALSDWRFSKGNDLQGLTHVLSLDNSFTHEERLEKMRTLSDAWNSNVNKMKPAYYSELGLLALRGASPDDMGTVQQTGDNIQTLPGFRWQKDLAWQIAVQFTAASDLADSPLEGHMLSTIAMLQQADTAIMLTTIGAVGVTTSSN</sequence>
<evidence type="ECO:0000313" key="2">
    <source>
        <dbReference type="Proteomes" id="UP000248066"/>
    </source>
</evidence>
<name>A0A2W0H4T5_9BACI</name>
<dbReference type="InterPro" id="IPR025062">
    <property type="entry name" value="DUF4003"/>
</dbReference>
<proteinExistence type="predicted"/>
<protein>
    <recommendedName>
        <fullName evidence="3">DUF4003 family protein</fullName>
    </recommendedName>
</protein>
<evidence type="ECO:0008006" key="3">
    <source>
        <dbReference type="Google" id="ProtNLM"/>
    </source>
</evidence>
<organism evidence="1 2">
    <name type="scientific">Alteribacter lacisalsi</name>
    <dbReference type="NCBI Taxonomy" id="2045244"/>
    <lineage>
        <taxon>Bacteria</taxon>
        <taxon>Bacillati</taxon>
        <taxon>Bacillota</taxon>
        <taxon>Bacilli</taxon>
        <taxon>Bacillales</taxon>
        <taxon>Bacillaceae</taxon>
        <taxon>Alteribacter</taxon>
    </lineage>
</organism>
<keyword evidence="2" id="KW-1185">Reference proteome</keyword>
<reference evidence="1 2" key="1">
    <citation type="submission" date="2017-10" db="EMBL/GenBank/DDBJ databases">
        <title>Bacillus sp. nov., a halophilic bacterium isolated from a Yangshapao Lake.</title>
        <authorList>
            <person name="Wang H."/>
        </authorList>
    </citation>
    <scope>NUCLEOTIDE SEQUENCE [LARGE SCALE GENOMIC DNA]</scope>
    <source>
        <strain evidence="1 2">YSP-3</strain>
    </source>
</reference>
<dbReference type="Proteomes" id="UP000248066">
    <property type="component" value="Unassembled WGS sequence"/>
</dbReference>
<evidence type="ECO:0000313" key="1">
    <source>
        <dbReference type="EMBL" id="PYZ96844.1"/>
    </source>
</evidence>
<dbReference type="EMBL" id="PDOF01000002">
    <property type="protein sequence ID" value="PYZ96844.1"/>
    <property type="molecule type" value="Genomic_DNA"/>
</dbReference>